<dbReference type="GO" id="GO:0036381">
    <property type="term" value="F:pyridoxal 5'-phosphate synthase (glutamine hydrolysing) activity"/>
    <property type="evidence" value="ECO:0007669"/>
    <property type="project" value="UniProtKB-EC"/>
</dbReference>
<sequence>MSTEDIESVRRRFWTKSYFSNMFRGGMIVVVKDPDQAQIAEEHGARAVIPIESAAGESVGMTDLGLLKDIMDEVMLPVIGRVQQGHEMEARILEQSCVSMIEENMRLLSVGKKYIYKHPFRIPFIGEAATLVEIFERISEGASIVRTTYPEDEEDVQVGDTFEMVRNIMADLKELCSGDEVAVASYSQQNNLDLNLVRMAVRQRRIPVPFFAAGNIIMPVDVAMLMTLGCDGVVVSACVFDNPRPESRMRDIAAALKSYNNPDKLAGIIERTGGYTRAGGMALPAALPPLPL</sequence>
<dbReference type="OrthoDB" id="1660966at2759"/>
<dbReference type="SUPFAM" id="SSF51366">
    <property type="entry name" value="Ribulose-phoshate binding barrel"/>
    <property type="match status" value="1"/>
</dbReference>
<dbReference type="Gene3D" id="3.20.20.70">
    <property type="entry name" value="Aldolase class I"/>
    <property type="match status" value="1"/>
</dbReference>
<dbReference type="EC" id="4.3.3.6" evidence="3"/>
<reference evidence="10" key="1">
    <citation type="submission" date="2022-07" db="EMBL/GenBank/DDBJ databases">
        <title>Phylogenomic reconstructions and comparative analyses of Kickxellomycotina fungi.</title>
        <authorList>
            <person name="Reynolds N.K."/>
            <person name="Stajich J.E."/>
            <person name="Barry K."/>
            <person name="Grigoriev I.V."/>
            <person name="Crous P."/>
            <person name="Smith M.E."/>
        </authorList>
    </citation>
    <scope>NUCLEOTIDE SEQUENCE</scope>
    <source>
        <strain evidence="10">NBRC 105414</strain>
    </source>
</reference>
<keyword evidence="6" id="KW-0704">Schiff base</keyword>
<evidence type="ECO:0000256" key="7">
    <source>
        <dbReference type="ARBA" id="ARBA00047992"/>
    </source>
</evidence>
<evidence type="ECO:0000256" key="4">
    <source>
        <dbReference type="ARBA" id="ARBA00022898"/>
    </source>
</evidence>
<organism evidence="10 11">
    <name type="scientific">Coemansia javaensis</name>
    <dbReference type="NCBI Taxonomy" id="2761396"/>
    <lineage>
        <taxon>Eukaryota</taxon>
        <taxon>Fungi</taxon>
        <taxon>Fungi incertae sedis</taxon>
        <taxon>Zoopagomycota</taxon>
        <taxon>Kickxellomycotina</taxon>
        <taxon>Kickxellomycetes</taxon>
        <taxon>Kickxellales</taxon>
        <taxon>Kickxellaceae</taxon>
        <taxon>Coemansia</taxon>
    </lineage>
</organism>
<dbReference type="GO" id="GO:0006520">
    <property type="term" value="P:amino acid metabolic process"/>
    <property type="evidence" value="ECO:0007669"/>
    <property type="project" value="TreeGrafter"/>
</dbReference>
<keyword evidence="11" id="KW-1185">Reference proteome</keyword>
<dbReference type="InterPro" id="IPR011060">
    <property type="entry name" value="RibuloseP-bd_barrel"/>
</dbReference>
<protein>
    <recommendedName>
        <fullName evidence="3">pyridoxal 5'-phosphate synthase (glutamine hydrolyzing)</fullName>
        <ecNumber evidence="3">4.3.3.6</ecNumber>
    </recommendedName>
</protein>
<evidence type="ECO:0000259" key="9">
    <source>
        <dbReference type="Pfam" id="PF01680"/>
    </source>
</evidence>
<evidence type="ECO:0000313" key="10">
    <source>
        <dbReference type="EMBL" id="KAJ2779848.1"/>
    </source>
</evidence>
<dbReference type="AlphaFoldDB" id="A0A9W8LI20"/>
<keyword evidence="4" id="KW-0663">Pyridoxal phosphate</keyword>
<evidence type="ECO:0000256" key="6">
    <source>
        <dbReference type="ARBA" id="ARBA00023270"/>
    </source>
</evidence>
<dbReference type="InterPro" id="IPR001852">
    <property type="entry name" value="PdxS/SNZ"/>
</dbReference>
<dbReference type="GO" id="GO:0008615">
    <property type="term" value="P:pyridoxine biosynthetic process"/>
    <property type="evidence" value="ECO:0007669"/>
    <property type="project" value="TreeGrafter"/>
</dbReference>
<dbReference type="Proteomes" id="UP001140217">
    <property type="component" value="Unassembled WGS sequence"/>
</dbReference>
<comment type="caution">
    <text evidence="10">The sequence shown here is derived from an EMBL/GenBank/DDBJ whole genome shotgun (WGS) entry which is preliminary data.</text>
</comment>
<comment type="similarity">
    <text evidence="2 8">Belongs to the PdxS/SNZ family.</text>
</comment>
<feature type="domain" description="PdxS/SNZ N-terminal" evidence="9">
    <location>
        <begin position="15"/>
        <end position="213"/>
    </location>
</feature>
<dbReference type="EMBL" id="JANBUL010000160">
    <property type="protein sequence ID" value="KAJ2779848.1"/>
    <property type="molecule type" value="Genomic_DNA"/>
</dbReference>
<dbReference type="Pfam" id="PF01680">
    <property type="entry name" value="SOR_SNZ"/>
    <property type="match status" value="1"/>
</dbReference>
<dbReference type="GO" id="GO:0042823">
    <property type="term" value="P:pyridoxal phosphate biosynthetic process"/>
    <property type="evidence" value="ECO:0007669"/>
    <property type="project" value="InterPro"/>
</dbReference>
<dbReference type="PROSITE" id="PS51129">
    <property type="entry name" value="PDXS_SNZ_2"/>
    <property type="match status" value="1"/>
</dbReference>
<evidence type="ECO:0000256" key="2">
    <source>
        <dbReference type="ARBA" id="ARBA00007281"/>
    </source>
</evidence>
<dbReference type="PANTHER" id="PTHR31829:SF0">
    <property type="entry name" value="PYRIDOXAL 5'-PHOSPHATE SYNTHASE SUBUNIT SNZ1-RELATED"/>
    <property type="match status" value="1"/>
</dbReference>
<evidence type="ECO:0000256" key="3">
    <source>
        <dbReference type="ARBA" id="ARBA00012084"/>
    </source>
</evidence>
<proteinExistence type="inferred from homology"/>
<dbReference type="InterPro" id="IPR033755">
    <property type="entry name" value="PdxS/SNZ_N"/>
</dbReference>
<keyword evidence="5" id="KW-0456">Lyase</keyword>
<accession>A0A9W8LI20</accession>
<evidence type="ECO:0000256" key="1">
    <source>
        <dbReference type="ARBA" id="ARBA00004737"/>
    </source>
</evidence>
<gene>
    <name evidence="10" type="ORF">H4R18_003775</name>
</gene>
<evidence type="ECO:0000313" key="11">
    <source>
        <dbReference type="Proteomes" id="UP001140217"/>
    </source>
</evidence>
<dbReference type="PANTHER" id="PTHR31829">
    <property type="entry name" value="PYRIDOXAL 5'-PHOSPHATE SYNTHASE SUBUNIT SNZ1-RELATED"/>
    <property type="match status" value="1"/>
</dbReference>
<evidence type="ECO:0000256" key="5">
    <source>
        <dbReference type="ARBA" id="ARBA00023239"/>
    </source>
</evidence>
<comment type="pathway">
    <text evidence="1">Cofactor biosynthesis; pyridoxal 5'-phosphate biosynthesis.</text>
</comment>
<dbReference type="InterPro" id="IPR013785">
    <property type="entry name" value="Aldolase_TIM"/>
</dbReference>
<comment type="catalytic activity">
    <reaction evidence="7">
        <text>aldehydo-D-ribose 5-phosphate + D-glyceraldehyde 3-phosphate + L-glutamine = pyridoxal 5'-phosphate + L-glutamate + phosphate + 3 H2O + H(+)</text>
        <dbReference type="Rhea" id="RHEA:31507"/>
        <dbReference type="ChEBI" id="CHEBI:15377"/>
        <dbReference type="ChEBI" id="CHEBI:15378"/>
        <dbReference type="ChEBI" id="CHEBI:29985"/>
        <dbReference type="ChEBI" id="CHEBI:43474"/>
        <dbReference type="ChEBI" id="CHEBI:58273"/>
        <dbReference type="ChEBI" id="CHEBI:58359"/>
        <dbReference type="ChEBI" id="CHEBI:59776"/>
        <dbReference type="ChEBI" id="CHEBI:597326"/>
        <dbReference type="EC" id="4.3.3.6"/>
    </reaction>
</comment>
<evidence type="ECO:0000256" key="8">
    <source>
        <dbReference type="PROSITE-ProRule" id="PRU00481"/>
    </source>
</evidence>
<name>A0A9W8LI20_9FUNG</name>